<dbReference type="GeneID" id="22580502"/>
<organism evidence="2 3">
    <name type="scientific">Paracoccidioides brasiliensis (strain Pb18)</name>
    <dbReference type="NCBI Taxonomy" id="502780"/>
    <lineage>
        <taxon>Eukaryota</taxon>
        <taxon>Fungi</taxon>
        <taxon>Dikarya</taxon>
        <taxon>Ascomycota</taxon>
        <taxon>Pezizomycotina</taxon>
        <taxon>Eurotiomycetes</taxon>
        <taxon>Eurotiomycetidae</taxon>
        <taxon>Onygenales</taxon>
        <taxon>Ajellomycetaceae</taxon>
        <taxon>Paracoccidioides</taxon>
    </lineage>
</organism>
<dbReference type="InParanoid" id="C1G1G4"/>
<name>C1G1G4_PARBD</name>
<feature type="compositionally biased region" description="Low complexity" evidence="1">
    <location>
        <begin position="180"/>
        <end position="194"/>
    </location>
</feature>
<evidence type="ECO:0000256" key="1">
    <source>
        <dbReference type="SAM" id="MobiDB-lite"/>
    </source>
</evidence>
<reference evidence="2 3" key="1">
    <citation type="journal article" date="2011" name="PLoS Genet.">
        <title>Comparative genomic analysis of human fungal pathogens causing paracoccidioidomycosis.</title>
        <authorList>
            <person name="Desjardins C.A."/>
            <person name="Champion M.D."/>
            <person name="Holder J.W."/>
            <person name="Muszewska A."/>
            <person name="Goldberg J."/>
            <person name="Bailao A.M."/>
            <person name="Brigido M.M."/>
            <person name="Ferreira M.E."/>
            <person name="Garcia A.M."/>
            <person name="Grynberg M."/>
            <person name="Gujja S."/>
            <person name="Heiman D.I."/>
            <person name="Henn M.R."/>
            <person name="Kodira C.D."/>
            <person name="Leon-Narvaez H."/>
            <person name="Longo L.V."/>
            <person name="Ma L.J."/>
            <person name="Malavazi I."/>
            <person name="Matsuo A.L."/>
            <person name="Morais F.V."/>
            <person name="Pereira M."/>
            <person name="Rodriguez-Brito S."/>
            <person name="Sakthikumar S."/>
            <person name="Salem-Izacc S.M."/>
            <person name="Sykes S.M."/>
            <person name="Teixeira M.M."/>
            <person name="Vallejo M.C."/>
            <person name="Walter M.E."/>
            <person name="Yandava C."/>
            <person name="Young S."/>
            <person name="Zeng Q."/>
            <person name="Zucker J."/>
            <person name="Felipe M.S."/>
            <person name="Goldman G.H."/>
            <person name="Haas B.J."/>
            <person name="McEwen J.G."/>
            <person name="Nino-Vega G."/>
            <person name="Puccia R."/>
            <person name="San-Blas G."/>
            <person name="Soares C.M."/>
            <person name="Birren B.W."/>
            <person name="Cuomo C.A."/>
        </authorList>
    </citation>
    <scope>NUCLEOTIDE SEQUENCE [LARGE SCALE GENOMIC DNA]</scope>
    <source>
        <strain evidence="2 3">Pb18</strain>
    </source>
</reference>
<keyword evidence="3" id="KW-1185">Reference proteome</keyword>
<dbReference type="Proteomes" id="UP000001628">
    <property type="component" value="Unassembled WGS sequence"/>
</dbReference>
<dbReference type="HOGENOM" id="CLU_997830_0_0_1"/>
<proteinExistence type="predicted"/>
<gene>
    <name evidence="2" type="ORF">PADG_00704</name>
</gene>
<feature type="region of interest" description="Disordered" evidence="1">
    <location>
        <begin position="171"/>
        <end position="194"/>
    </location>
</feature>
<evidence type="ECO:0000313" key="2">
    <source>
        <dbReference type="EMBL" id="EEH44415.2"/>
    </source>
</evidence>
<sequence length="279" mass="30934">MTVLEHGFVVAPQPPPESFPNSQLRHNEKRSSVSRVRVAACWRISFVAWSAENLPRHIRSTEDRSDQFHRATNTYRNLLFPIWDGIFSISLRPSERSAPHSLEAEISATYSRTGATLPIKTYAYQVMWELREGLALDRFVQKSPEAPAADGCNDDSVPWDEVMKKSKQINTRVERVGNESDQPTASVSSSDSAGSEDYSCNISFNPSPLPPAVLSMRLSPVPVIPNCRLQTPDVYPAQPGSPTSPSTINPHLAGSSSIPLLRVKLRHRGVSPALTLLHW</sequence>
<dbReference type="EMBL" id="KN275957">
    <property type="protein sequence ID" value="EEH44415.2"/>
    <property type="molecule type" value="Genomic_DNA"/>
</dbReference>
<dbReference type="OrthoDB" id="4177070at2759"/>
<dbReference type="AlphaFoldDB" id="C1G1G4"/>
<protein>
    <submittedName>
        <fullName evidence="2">Uncharacterized protein</fullName>
    </submittedName>
</protein>
<dbReference type="RefSeq" id="XP_010755941.1">
    <property type="nucleotide sequence ID" value="XM_010757639.1"/>
</dbReference>
<dbReference type="VEuPathDB" id="FungiDB:PADG_00704"/>
<dbReference type="KEGG" id="pbn:PADG_00704"/>
<evidence type="ECO:0000313" key="3">
    <source>
        <dbReference type="Proteomes" id="UP000001628"/>
    </source>
</evidence>
<accession>C1G1G4</accession>